<dbReference type="Gene3D" id="3.40.50.10610">
    <property type="entry name" value="ABC-type transport auxiliary lipoprotein component"/>
    <property type="match status" value="1"/>
</dbReference>
<dbReference type="AlphaFoldDB" id="A0A841RAR1"/>
<dbReference type="EMBL" id="JACHGJ010000012">
    <property type="protein sequence ID" value="MBB6482474.1"/>
    <property type="molecule type" value="Genomic_DNA"/>
</dbReference>
<protein>
    <submittedName>
        <fullName evidence="2">TolB-like protein</fullName>
    </submittedName>
</protein>
<comment type="caution">
    <text evidence="2">The sequence shown here is derived from an EMBL/GenBank/DDBJ whole genome shotgun (WGS) entry which is preliminary data.</text>
</comment>
<feature type="signal peptide" evidence="1">
    <location>
        <begin position="1"/>
        <end position="20"/>
    </location>
</feature>
<accession>A0A841RAR1</accession>
<dbReference type="RefSeq" id="WP_184748712.1">
    <property type="nucleotide sequence ID" value="NZ_JACHGJ010000012.1"/>
</dbReference>
<reference evidence="2 3" key="1">
    <citation type="submission" date="2020-08" db="EMBL/GenBank/DDBJ databases">
        <title>Genomic Encyclopedia of Type Strains, Phase IV (KMG-IV): sequencing the most valuable type-strain genomes for metagenomic binning, comparative biology and taxonomic classification.</title>
        <authorList>
            <person name="Goeker M."/>
        </authorList>
    </citation>
    <scope>NUCLEOTIDE SEQUENCE [LARGE SCALE GENOMIC DNA]</scope>
    <source>
        <strain evidence="2 3">DSM 2461</strain>
    </source>
</reference>
<organism evidence="2 3">
    <name type="scientific">Spirochaeta isovalerica</name>
    <dbReference type="NCBI Taxonomy" id="150"/>
    <lineage>
        <taxon>Bacteria</taxon>
        <taxon>Pseudomonadati</taxon>
        <taxon>Spirochaetota</taxon>
        <taxon>Spirochaetia</taxon>
        <taxon>Spirochaetales</taxon>
        <taxon>Spirochaetaceae</taxon>
        <taxon>Spirochaeta</taxon>
    </lineage>
</organism>
<evidence type="ECO:0000256" key="1">
    <source>
        <dbReference type="SAM" id="SignalP"/>
    </source>
</evidence>
<evidence type="ECO:0000313" key="3">
    <source>
        <dbReference type="Proteomes" id="UP000587760"/>
    </source>
</evidence>
<sequence length="382" mass="44418">MKRLFPILFLLLALPGSVFSQNVSSGVKTAFLDFENINMDPALDYLGGIIKGLLLYDLSRNEYIRLVNRTEIEEVVEEQNLRLSGLTENKGDIVEFGKILDAQWLVKGEYIYLGRDVLITIKVIDAATAEEYVLSERGASENTVHMLAEKLVMKLTGMEMNFVNEDSVRSIISMKDESPGRVKLYSWVPGAEIYLDDRFIGYTEEDNKTPYIIERIEPGEHEIRTHYWPFGEVDIPEMRFHDWDETFSIKSGEEVVIRANQRQFNSIIYDLQQLIRENYRYPNGTTGPYRKTHSAEWQDMSGTDHKIEYAIDADLTESLFKCRIEMIYDGETYIWEEDSDADGDMDLKEEIGDVEIRLSWSRGRIDYSVWRIDIEQGMWQNQ</sequence>
<dbReference type="Proteomes" id="UP000587760">
    <property type="component" value="Unassembled WGS sequence"/>
</dbReference>
<name>A0A841RAR1_9SPIO</name>
<keyword evidence="3" id="KW-1185">Reference proteome</keyword>
<evidence type="ECO:0000313" key="2">
    <source>
        <dbReference type="EMBL" id="MBB6482474.1"/>
    </source>
</evidence>
<gene>
    <name evidence="2" type="ORF">HNR50_004173</name>
</gene>
<proteinExistence type="predicted"/>
<feature type="chain" id="PRO_5032457633" evidence="1">
    <location>
        <begin position="21"/>
        <end position="382"/>
    </location>
</feature>
<keyword evidence="1" id="KW-0732">Signal</keyword>